<dbReference type="VEuPathDB" id="MicrosporidiaDB:NBO_6gi003"/>
<dbReference type="SMR" id="R0MBH6"/>
<feature type="region of interest" description="Disordered" evidence="1">
    <location>
        <begin position="331"/>
        <end position="374"/>
    </location>
</feature>
<dbReference type="SUPFAM" id="SSF50370">
    <property type="entry name" value="Ricin B-like lectins"/>
    <property type="match status" value="1"/>
</dbReference>
<dbReference type="HOGENOM" id="CLU_739864_0_0_1"/>
<dbReference type="OrthoDB" id="2187273at2759"/>
<evidence type="ECO:0000313" key="2">
    <source>
        <dbReference type="EMBL" id="EOB15309.1"/>
    </source>
</evidence>
<feature type="compositionally biased region" description="Basic and acidic residues" evidence="1">
    <location>
        <begin position="364"/>
        <end position="374"/>
    </location>
</feature>
<proteinExistence type="predicted"/>
<dbReference type="InterPro" id="IPR035992">
    <property type="entry name" value="Ricin_B-like_lectins"/>
</dbReference>
<dbReference type="Gene3D" id="2.80.10.50">
    <property type="match status" value="1"/>
</dbReference>
<reference evidence="2 3" key="1">
    <citation type="journal article" date="2013" name="BMC Genomics">
        <title>Comparative genomics of parasitic silkworm microsporidia reveal an association between genome expansion and host adaptation.</title>
        <authorList>
            <person name="Pan G."/>
            <person name="Xu J."/>
            <person name="Li T."/>
            <person name="Xia Q."/>
            <person name="Liu S.L."/>
            <person name="Zhang G."/>
            <person name="Li S."/>
            <person name="Li C."/>
            <person name="Liu H."/>
            <person name="Yang L."/>
            <person name="Liu T."/>
            <person name="Zhang X."/>
            <person name="Wu Z."/>
            <person name="Fan W."/>
            <person name="Dang X."/>
            <person name="Xiang H."/>
            <person name="Tao M."/>
            <person name="Li Y."/>
            <person name="Hu J."/>
            <person name="Li Z."/>
            <person name="Lin L."/>
            <person name="Luo J."/>
            <person name="Geng L."/>
            <person name="Wang L."/>
            <person name="Long M."/>
            <person name="Wan Y."/>
            <person name="He N."/>
            <person name="Zhang Z."/>
            <person name="Lu C."/>
            <person name="Keeling P.J."/>
            <person name="Wang J."/>
            <person name="Xiang Z."/>
            <person name="Zhou Z."/>
        </authorList>
    </citation>
    <scope>NUCLEOTIDE SEQUENCE [LARGE SCALE GENOMIC DNA]</scope>
    <source>
        <strain evidence="3">CQ1 / CVCC 102059</strain>
    </source>
</reference>
<evidence type="ECO:0008006" key="4">
    <source>
        <dbReference type="Google" id="ProtNLM"/>
    </source>
</evidence>
<dbReference type="Proteomes" id="UP000016927">
    <property type="component" value="Unassembled WGS sequence"/>
</dbReference>
<dbReference type="AlphaFoldDB" id="R0MBH6"/>
<feature type="compositionally biased region" description="Basic and acidic residues" evidence="1">
    <location>
        <begin position="262"/>
        <end position="290"/>
    </location>
</feature>
<name>R0MBH6_NOSB1</name>
<evidence type="ECO:0000313" key="3">
    <source>
        <dbReference type="Proteomes" id="UP000016927"/>
    </source>
</evidence>
<feature type="compositionally biased region" description="Polar residues" evidence="1">
    <location>
        <begin position="214"/>
        <end position="250"/>
    </location>
</feature>
<feature type="region of interest" description="Disordered" evidence="1">
    <location>
        <begin position="213"/>
        <end position="298"/>
    </location>
</feature>
<dbReference type="CDD" id="cd00161">
    <property type="entry name" value="beta-trefoil_Ricin-like"/>
    <property type="match status" value="1"/>
</dbReference>
<sequence length="374" mass="42356">MQLLIIIMYFTSTRHFFLKHHNRNSYLCTSDTSGGRAFLSECGFNKATDFNYEKKSEGIGLLAPVNDSRALDVDKSNYQVILWPKHGRGNQQFNIMYTEPDRFALVSENRCITRKDNGQHYMESCKYSEDQQFVIVYNVEEKDDRVVPKEYVPSRSFGGLFSSNNGILNKIGQLMGANKALSRYLSESHVDHSHGLNPVLSKDVTDIHKVGVDSPSSLTNPHFISSVNPSVPDSTSPTNIDTLTGVSRTLSEPEDQFMTEDTLPKDPVDRLSKHSDHRVHGDNSGEDNHGSHSKKKRHGLFGSSLLEGDEHPDHIKHGLFGSNFHEDVHVHSHNEDVSPHPHPHHGAHGRHNRHNQHYHKSHHGHDEREEIHSI</sequence>
<gene>
    <name evidence="2" type="ORF">NBO_6gi003</name>
</gene>
<accession>R0MBH6</accession>
<protein>
    <recommendedName>
        <fullName evidence="4">Ricin B lectin</fullName>
    </recommendedName>
</protein>
<evidence type="ECO:0000256" key="1">
    <source>
        <dbReference type="SAM" id="MobiDB-lite"/>
    </source>
</evidence>
<keyword evidence="3" id="KW-1185">Reference proteome</keyword>
<feature type="compositionally biased region" description="Basic residues" evidence="1">
    <location>
        <begin position="341"/>
        <end position="363"/>
    </location>
</feature>
<dbReference type="EMBL" id="KB908914">
    <property type="protein sequence ID" value="EOB15309.1"/>
    <property type="molecule type" value="Genomic_DNA"/>
</dbReference>
<organism evidence="2 3">
    <name type="scientific">Nosema bombycis (strain CQ1 / CVCC 102059)</name>
    <name type="common">Microsporidian parasite</name>
    <name type="synonym">Pebrine of silkworm</name>
    <dbReference type="NCBI Taxonomy" id="578461"/>
    <lineage>
        <taxon>Eukaryota</taxon>
        <taxon>Fungi</taxon>
        <taxon>Fungi incertae sedis</taxon>
        <taxon>Microsporidia</taxon>
        <taxon>Nosematidae</taxon>
        <taxon>Nosema</taxon>
    </lineage>
</organism>